<comment type="caution">
    <text evidence="5">The sequence shown here is derived from an EMBL/GenBank/DDBJ whole genome shotgun (WGS) entry which is preliminary data.</text>
</comment>
<dbReference type="Pfam" id="PF03480">
    <property type="entry name" value="DctP"/>
    <property type="match status" value="1"/>
</dbReference>
<keyword evidence="3" id="KW-0574">Periplasm</keyword>
<dbReference type="PANTHER" id="PTHR33376:SF5">
    <property type="entry name" value="EXTRACYTOPLASMIC SOLUTE RECEPTOR PROTEIN"/>
    <property type="match status" value="1"/>
</dbReference>
<organism evidence="5 6">
    <name type="scientific">Puniceibacterium antarcticum</name>
    <dbReference type="NCBI Taxonomy" id="1206336"/>
    <lineage>
        <taxon>Bacteria</taxon>
        <taxon>Pseudomonadati</taxon>
        <taxon>Pseudomonadota</taxon>
        <taxon>Alphaproteobacteria</taxon>
        <taxon>Rhodobacterales</taxon>
        <taxon>Paracoccaceae</taxon>
        <taxon>Puniceibacterium</taxon>
    </lineage>
</organism>
<evidence type="ECO:0000256" key="2">
    <source>
        <dbReference type="ARBA" id="ARBA00022729"/>
    </source>
</evidence>
<accession>A0A2G8R844</accession>
<keyword evidence="6" id="KW-1185">Reference proteome</keyword>
<dbReference type="NCBIfam" id="NF037995">
    <property type="entry name" value="TRAP_S1"/>
    <property type="match status" value="1"/>
</dbReference>
<dbReference type="RefSeq" id="WP_099913056.1">
    <property type="nucleotide sequence ID" value="NZ_AWWI01000158.1"/>
</dbReference>
<evidence type="ECO:0000256" key="1">
    <source>
        <dbReference type="ARBA" id="ARBA00004418"/>
    </source>
</evidence>
<evidence type="ECO:0000256" key="3">
    <source>
        <dbReference type="ARBA" id="ARBA00022764"/>
    </source>
</evidence>
<keyword evidence="2 4" id="KW-0732">Signal</keyword>
<sequence>MRKSSTFITAALLSAFSLASAAHAADVTIKVLGFWGNQPQIDDVDRPMWESIEAESDGRIEIQYLTLNEAGLKGDQALRFLKRGTFDIMTISPAYVSGDEPSLVAVDLPGIAYDYETLRKISDAYRPTMAERLERFDGVFLTHWPFNPQIVWCNEPVSSITDLKGRKVRVSGAPAADTLDQLGATAVNLTGGEVYQALQRGLVNCGSTGSTYGYSTKWHEVANHLYNFPLGSYSQVVQVANKTFWNKLSTEDQQMIMAKMKEAEDKLWAMAPDVHKQGVDCATGRAECTLGGEPGHMTFTEVSEADKDVLAEIVKNTIIPKWKESCTPIFPECATRFDETIGKVIASQ</sequence>
<gene>
    <name evidence="5" type="ORF">P775_23380</name>
</gene>
<dbReference type="Proteomes" id="UP000231259">
    <property type="component" value="Unassembled WGS sequence"/>
</dbReference>
<dbReference type="Gene3D" id="3.40.190.170">
    <property type="entry name" value="Bacterial extracellular solute-binding protein, family 7"/>
    <property type="match status" value="1"/>
</dbReference>
<dbReference type="PANTHER" id="PTHR33376">
    <property type="match status" value="1"/>
</dbReference>
<dbReference type="AlphaFoldDB" id="A0A2G8R844"/>
<evidence type="ECO:0000256" key="4">
    <source>
        <dbReference type="SAM" id="SignalP"/>
    </source>
</evidence>
<reference evidence="5 6" key="1">
    <citation type="submission" date="2013-09" db="EMBL/GenBank/DDBJ databases">
        <title>Genome sequencing of Phaeobacter antarcticus sp. nov. SM1211.</title>
        <authorList>
            <person name="Zhang X.-Y."/>
            <person name="Liu C."/>
            <person name="Chen X.-L."/>
            <person name="Xie B.-B."/>
            <person name="Qin Q.-L."/>
            <person name="Rong J.-C."/>
            <person name="Zhang Y.-Z."/>
        </authorList>
    </citation>
    <scope>NUCLEOTIDE SEQUENCE [LARGE SCALE GENOMIC DNA]</scope>
    <source>
        <strain evidence="5 6">SM1211</strain>
    </source>
</reference>
<comment type="subcellular location">
    <subcellularLocation>
        <location evidence="1">Periplasm</location>
    </subcellularLocation>
</comment>
<dbReference type="EMBL" id="AWWI01000158">
    <property type="protein sequence ID" value="PIL17720.1"/>
    <property type="molecule type" value="Genomic_DNA"/>
</dbReference>
<evidence type="ECO:0008006" key="7">
    <source>
        <dbReference type="Google" id="ProtNLM"/>
    </source>
</evidence>
<dbReference type="CDD" id="cd13602">
    <property type="entry name" value="PBP2_TRAP_BpDctp6_7"/>
    <property type="match status" value="1"/>
</dbReference>
<dbReference type="InterPro" id="IPR038404">
    <property type="entry name" value="TRAP_DctP_sf"/>
</dbReference>
<dbReference type="GO" id="GO:0055085">
    <property type="term" value="P:transmembrane transport"/>
    <property type="evidence" value="ECO:0007669"/>
    <property type="project" value="InterPro"/>
</dbReference>
<dbReference type="GO" id="GO:0042597">
    <property type="term" value="C:periplasmic space"/>
    <property type="evidence" value="ECO:0007669"/>
    <property type="project" value="UniProtKB-SubCell"/>
</dbReference>
<proteinExistence type="predicted"/>
<dbReference type="InterPro" id="IPR018389">
    <property type="entry name" value="DctP_fam"/>
</dbReference>
<evidence type="ECO:0000313" key="5">
    <source>
        <dbReference type="EMBL" id="PIL17720.1"/>
    </source>
</evidence>
<feature type="chain" id="PRO_5013546723" description="C4-dicarboxylate ABC transporter substrate-binding protein" evidence="4">
    <location>
        <begin position="25"/>
        <end position="348"/>
    </location>
</feature>
<feature type="signal peptide" evidence="4">
    <location>
        <begin position="1"/>
        <end position="24"/>
    </location>
</feature>
<evidence type="ECO:0000313" key="6">
    <source>
        <dbReference type="Proteomes" id="UP000231259"/>
    </source>
</evidence>
<dbReference type="OrthoDB" id="9799287at2"/>
<protein>
    <recommendedName>
        <fullName evidence="7">C4-dicarboxylate ABC transporter substrate-binding protein</fullName>
    </recommendedName>
</protein>
<name>A0A2G8R844_9RHOB</name>